<dbReference type="GO" id="GO:0002949">
    <property type="term" value="P:tRNA threonylcarbamoyladenosine modification"/>
    <property type="evidence" value="ECO:0007669"/>
    <property type="project" value="TreeGrafter"/>
</dbReference>
<dbReference type="GO" id="GO:0005829">
    <property type="term" value="C:cytosol"/>
    <property type="evidence" value="ECO:0007669"/>
    <property type="project" value="TreeGrafter"/>
</dbReference>
<dbReference type="InterPro" id="IPR013926">
    <property type="entry name" value="CGI121/TPRKB"/>
</dbReference>
<evidence type="ECO:0000256" key="2">
    <source>
        <dbReference type="ARBA" id="ARBA00005546"/>
    </source>
</evidence>
<reference evidence="9 10" key="1">
    <citation type="journal article" date="2010" name="Nat. Biotechnol.">
        <title>Genome sequence of the model mushroom Schizophyllum commune.</title>
        <authorList>
            <person name="Ohm R.A."/>
            <person name="de Jong J.F."/>
            <person name="Lugones L.G."/>
            <person name="Aerts A."/>
            <person name="Kothe E."/>
            <person name="Stajich J.E."/>
            <person name="de Vries R.P."/>
            <person name="Record E."/>
            <person name="Levasseur A."/>
            <person name="Baker S.E."/>
            <person name="Bartholomew K.A."/>
            <person name="Coutinho P.M."/>
            <person name="Erdmann S."/>
            <person name="Fowler T.J."/>
            <person name="Gathman A.C."/>
            <person name="Lombard V."/>
            <person name="Henrissat B."/>
            <person name="Knabe N."/>
            <person name="Kuees U."/>
            <person name="Lilly W.W."/>
            <person name="Lindquist E."/>
            <person name="Lucas S."/>
            <person name="Magnuson J.K."/>
            <person name="Piumi F."/>
            <person name="Raudaskoski M."/>
            <person name="Salamov A."/>
            <person name="Schmutz J."/>
            <person name="Schwarze F.W.M.R."/>
            <person name="vanKuyk P.A."/>
            <person name="Horton J.S."/>
            <person name="Grigoriev I.V."/>
            <person name="Woesten H.A.B."/>
        </authorList>
    </citation>
    <scope>NUCLEOTIDE SEQUENCE [LARGE SCALE GENOMIC DNA]</scope>
    <source>
        <strain evidence="10">H4-8 / FGSC 9210</strain>
    </source>
</reference>
<evidence type="ECO:0000256" key="6">
    <source>
        <dbReference type="ARBA" id="ARBA00023242"/>
    </source>
</evidence>
<dbReference type="VEuPathDB" id="FungiDB:SCHCODRAFT_02558954"/>
<organism evidence="10">
    <name type="scientific">Schizophyllum commune (strain H4-8 / FGSC 9210)</name>
    <name type="common">Split gill fungus</name>
    <dbReference type="NCBI Taxonomy" id="578458"/>
    <lineage>
        <taxon>Eukaryota</taxon>
        <taxon>Fungi</taxon>
        <taxon>Dikarya</taxon>
        <taxon>Basidiomycota</taxon>
        <taxon>Agaricomycotina</taxon>
        <taxon>Agaricomycetes</taxon>
        <taxon>Agaricomycetidae</taxon>
        <taxon>Agaricales</taxon>
        <taxon>Schizophyllaceae</taxon>
        <taxon>Schizophyllum</taxon>
    </lineage>
</organism>
<comment type="similarity">
    <text evidence="2 8">Belongs to the CGI121/TPRKB family.</text>
</comment>
<dbReference type="STRING" id="578458.D8QMC7"/>
<dbReference type="HOGENOM" id="CLU_065847_1_2_1"/>
<dbReference type="InParanoid" id="D8QMC7"/>
<evidence type="ECO:0000256" key="8">
    <source>
        <dbReference type="RuleBase" id="RU004398"/>
    </source>
</evidence>
<dbReference type="OMA" id="RATTHIA"/>
<evidence type="ECO:0000256" key="1">
    <source>
        <dbReference type="ARBA" id="ARBA00004123"/>
    </source>
</evidence>
<evidence type="ECO:0000256" key="3">
    <source>
        <dbReference type="ARBA" id="ARBA00015316"/>
    </source>
</evidence>
<keyword evidence="10" id="KW-1185">Reference proteome</keyword>
<dbReference type="GO" id="GO:0000408">
    <property type="term" value="C:EKC/KEOPS complex"/>
    <property type="evidence" value="ECO:0007669"/>
    <property type="project" value="TreeGrafter"/>
</dbReference>
<comment type="subcellular location">
    <subcellularLocation>
        <location evidence="1">Nucleus</location>
    </subcellularLocation>
</comment>
<dbReference type="KEGG" id="scm:SCHCO_02558954"/>
<dbReference type="AlphaFoldDB" id="D8QMC7"/>
<dbReference type="Gene3D" id="3.30.2380.10">
    <property type="entry name" value="CGI121/TPRKB"/>
    <property type="match status" value="1"/>
</dbReference>
<dbReference type="EMBL" id="GL377323">
    <property type="protein sequence ID" value="EFI90991.1"/>
    <property type="molecule type" value="Genomic_DNA"/>
</dbReference>
<dbReference type="eggNOG" id="KOG4066">
    <property type="taxonomic scope" value="Eukaryota"/>
</dbReference>
<dbReference type="PANTHER" id="PTHR15840:SF10">
    <property type="entry name" value="EKC_KEOPS COMPLEX SUBUNIT TPRKB"/>
    <property type="match status" value="1"/>
</dbReference>
<dbReference type="Proteomes" id="UP000007431">
    <property type="component" value="Unassembled WGS sequence"/>
</dbReference>
<dbReference type="NCBIfam" id="NF011465">
    <property type="entry name" value="PRK14886.1-1"/>
    <property type="match status" value="1"/>
</dbReference>
<dbReference type="Pfam" id="PF08617">
    <property type="entry name" value="CGI-121"/>
    <property type="match status" value="1"/>
</dbReference>
<dbReference type="FunCoup" id="D8QMC7">
    <property type="interactions" value="187"/>
</dbReference>
<name>D8QMC7_SCHCM</name>
<dbReference type="RefSeq" id="XP_003025894.1">
    <property type="nucleotide sequence ID" value="XM_003025848.1"/>
</dbReference>
<evidence type="ECO:0000256" key="5">
    <source>
        <dbReference type="ARBA" id="ARBA00022694"/>
    </source>
</evidence>
<evidence type="ECO:0000313" key="9">
    <source>
        <dbReference type="EMBL" id="EFI90991.1"/>
    </source>
</evidence>
<dbReference type="OrthoDB" id="329139at2759"/>
<evidence type="ECO:0000313" key="10">
    <source>
        <dbReference type="Proteomes" id="UP000007431"/>
    </source>
</evidence>
<proteinExistence type="inferred from homology"/>
<keyword evidence="6 8" id="KW-0539">Nucleus</keyword>
<sequence>MESFTLAHVPQDLSVVYTALYTNVTNSAEIRKRIVAAATAEGEAGDKEREAVDFAFVDARLVTSRLHLRTAIHQAVLAAARGALRTKTVHSEILFMLNPTNNISEAIRRYGVSDGSTSLLVVRVCGPEVGEETVRTAADAVVKGERRSVDELATVVDWAAVKKYHKLNGEAAVQKLKGDAAAECRLVDNIVTSTVAAKTVLA</sequence>
<gene>
    <name evidence="9" type="ORF">SCHCODRAFT_238935</name>
</gene>
<evidence type="ECO:0000256" key="4">
    <source>
        <dbReference type="ARBA" id="ARBA00016009"/>
    </source>
</evidence>
<accession>D8QMC7</accession>
<dbReference type="SUPFAM" id="SSF143870">
    <property type="entry name" value="PF0523-like"/>
    <property type="match status" value="1"/>
</dbReference>
<evidence type="ECO:0000256" key="7">
    <source>
        <dbReference type="ARBA" id="ARBA00025043"/>
    </source>
</evidence>
<comment type="function">
    <text evidence="7">Component of the EKC/KEOPS complex that is required for the formation of a threonylcarbamoyl group on adenosine at position 37 (t(6)A37) in tRNAs that read codons beginning with adenine. The complex is probably involved in the transfer of the threonylcarbamoyl moiety of threonylcarbamoyl-AMP (TC-AMP) to the N6 group of A37. CGI121 acts as an allosteric effector that regulates the t(6)A activity of the complex. The EKC/KEOPS complex also promotes both telomere uncapping and telomere elongation. The complex is required for efficient recruitment of transcriptional coactivators. CGI121 is not required for tRNA modification.</text>
</comment>
<dbReference type="InterPro" id="IPR036504">
    <property type="entry name" value="CGI121/TPRKB_sf"/>
</dbReference>
<protein>
    <recommendedName>
        <fullName evidence="4">EKC/KEOPS complex subunit CGI121</fullName>
    </recommendedName>
    <alternativeName>
        <fullName evidence="3">EKC/KEOPS complex subunit cgi121</fullName>
    </alternativeName>
</protein>
<dbReference type="GO" id="GO:0005634">
    <property type="term" value="C:nucleus"/>
    <property type="evidence" value="ECO:0007669"/>
    <property type="project" value="UniProtKB-SubCell"/>
</dbReference>
<keyword evidence="5" id="KW-0819">tRNA processing</keyword>
<dbReference type="PANTHER" id="PTHR15840">
    <property type="entry name" value="CGI-121 FAMILY MEMBER"/>
    <property type="match status" value="1"/>
</dbReference>
<dbReference type="GeneID" id="9588220"/>